<dbReference type="SMART" id="SM00085">
    <property type="entry name" value="PA2c"/>
    <property type="match status" value="1"/>
</dbReference>
<feature type="binding site" evidence="5">
    <location>
        <position position="79"/>
    </location>
    <ligand>
        <name>Ca(2+)</name>
        <dbReference type="ChEBI" id="CHEBI:29108"/>
    </ligand>
</feature>
<dbReference type="GO" id="GO:0006644">
    <property type="term" value="P:phospholipid metabolic process"/>
    <property type="evidence" value="ECO:0007669"/>
    <property type="project" value="InterPro"/>
</dbReference>
<comment type="caution">
    <text evidence="10">The sequence shown here is derived from an EMBL/GenBank/DDBJ whole genome shotgun (WGS) entry which is preliminary data.</text>
</comment>
<dbReference type="PANTHER" id="PTHR11716">
    <property type="entry name" value="PHOSPHOLIPASE A2 FAMILY MEMBER"/>
    <property type="match status" value="1"/>
</dbReference>
<keyword evidence="5 8" id="KW-0106">Calcium</keyword>
<name>A0A813XCZ5_ADIRI</name>
<dbReference type="GO" id="GO:0050482">
    <property type="term" value="P:arachidonate secretion"/>
    <property type="evidence" value="ECO:0007669"/>
    <property type="project" value="InterPro"/>
</dbReference>
<dbReference type="EC" id="3.1.1.4" evidence="8"/>
<evidence type="ECO:0000256" key="8">
    <source>
        <dbReference type="RuleBase" id="RU361236"/>
    </source>
</evidence>
<feature type="active site" evidence="4">
    <location>
        <position position="78"/>
    </location>
</feature>
<gene>
    <name evidence="10" type="ORF">XAT740_LOCUS6351</name>
</gene>
<dbReference type="InterPro" id="IPR001211">
    <property type="entry name" value="PLA2"/>
</dbReference>
<dbReference type="GO" id="GO:0016042">
    <property type="term" value="P:lipid catabolic process"/>
    <property type="evidence" value="ECO:0007669"/>
    <property type="project" value="InterPro"/>
</dbReference>
<comment type="similarity">
    <text evidence="7">Belongs to the phospholipase A2 family.</text>
</comment>
<comment type="cofactor">
    <cofactor evidence="5">
        <name>Ca(2+)</name>
        <dbReference type="ChEBI" id="CHEBI:29108"/>
    </cofactor>
    <text evidence="5">Binds 1 Ca(2+) ion per subunit.</text>
</comment>
<dbReference type="Gene3D" id="1.20.90.10">
    <property type="entry name" value="Phospholipase A2 domain"/>
    <property type="match status" value="1"/>
</dbReference>
<protein>
    <recommendedName>
        <fullName evidence="8">Phospholipase A2</fullName>
        <ecNumber evidence="8">3.1.1.4</ecNumber>
    </recommendedName>
</protein>
<dbReference type="GO" id="GO:0005509">
    <property type="term" value="F:calcium ion binding"/>
    <property type="evidence" value="ECO:0007669"/>
    <property type="project" value="InterPro"/>
</dbReference>
<comment type="subcellular location">
    <subcellularLocation>
        <location evidence="1 8">Secreted</location>
    </subcellularLocation>
</comment>
<dbReference type="SUPFAM" id="SSF48619">
    <property type="entry name" value="Phospholipase A2, PLA2"/>
    <property type="match status" value="1"/>
</dbReference>
<keyword evidence="8" id="KW-0378">Hydrolase</keyword>
<feature type="disulfide bond" evidence="6">
    <location>
        <begin position="92"/>
        <end position="118"/>
    </location>
</feature>
<keyword evidence="8" id="KW-0443">Lipid metabolism</keyword>
<feature type="binding site" evidence="5">
    <location>
        <position position="59"/>
    </location>
    <ligand>
        <name>Ca(2+)</name>
        <dbReference type="ChEBI" id="CHEBI:29108"/>
    </ligand>
</feature>
<evidence type="ECO:0000259" key="9">
    <source>
        <dbReference type="SMART" id="SM00085"/>
    </source>
</evidence>
<dbReference type="GO" id="GO:0005576">
    <property type="term" value="C:extracellular region"/>
    <property type="evidence" value="ECO:0007669"/>
    <property type="project" value="UniProtKB-SubCell"/>
</dbReference>
<feature type="binding site" evidence="5">
    <location>
        <position position="61"/>
    </location>
    <ligand>
        <name>Ca(2+)</name>
        <dbReference type="ChEBI" id="CHEBI:29108"/>
    </ligand>
</feature>
<sequence>MAYETCINTIDRHRIGATCFAHVRNGSMVTTRNLLQFSNMINHKGFNSFDYNGYGCWCGSGTFGSQTLDATDECCRIHDECYDRIAGGFFGCWPKLVTYAWQSLSNQGIACSDESGSCDRNTCECDKAAADCFARHRTTYNAELGRISKATKRDICNA</sequence>
<evidence type="ECO:0000313" key="10">
    <source>
        <dbReference type="EMBL" id="CAF0868198.1"/>
    </source>
</evidence>
<dbReference type="CDD" id="cd00125">
    <property type="entry name" value="PLA2c"/>
    <property type="match status" value="1"/>
</dbReference>
<organism evidence="10 11">
    <name type="scientific">Adineta ricciae</name>
    <name type="common">Rotifer</name>
    <dbReference type="NCBI Taxonomy" id="249248"/>
    <lineage>
        <taxon>Eukaryota</taxon>
        <taxon>Metazoa</taxon>
        <taxon>Spiralia</taxon>
        <taxon>Gnathifera</taxon>
        <taxon>Rotifera</taxon>
        <taxon>Eurotatoria</taxon>
        <taxon>Bdelloidea</taxon>
        <taxon>Adinetida</taxon>
        <taxon>Adinetidae</taxon>
        <taxon>Adineta</taxon>
    </lineage>
</organism>
<dbReference type="AlphaFoldDB" id="A0A813XCZ5"/>
<evidence type="ECO:0000256" key="6">
    <source>
        <dbReference type="PIRSR" id="PIRSR601211-3"/>
    </source>
</evidence>
<evidence type="ECO:0000256" key="3">
    <source>
        <dbReference type="ARBA" id="ARBA00023157"/>
    </source>
</evidence>
<dbReference type="InterPro" id="IPR016090">
    <property type="entry name" value="PLA2-like_dom"/>
</dbReference>
<dbReference type="PRINTS" id="PR00389">
    <property type="entry name" value="PHPHLIPASEA2"/>
</dbReference>
<feature type="disulfide bond" evidence="6">
    <location>
        <begin position="111"/>
        <end position="123"/>
    </location>
</feature>
<comment type="catalytic activity">
    <reaction evidence="8">
        <text>a 1,2-diacyl-sn-glycero-3-phosphocholine + H2O = a 1-acyl-sn-glycero-3-phosphocholine + a fatty acid + H(+)</text>
        <dbReference type="Rhea" id="RHEA:15801"/>
        <dbReference type="ChEBI" id="CHEBI:15377"/>
        <dbReference type="ChEBI" id="CHEBI:15378"/>
        <dbReference type="ChEBI" id="CHEBI:28868"/>
        <dbReference type="ChEBI" id="CHEBI:57643"/>
        <dbReference type="ChEBI" id="CHEBI:58168"/>
        <dbReference type="EC" id="3.1.1.4"/>
    </reaction>
</comment>
<proteinExistence type="inferred from homology"/>
<dbReference type="GO" id="GO:0005543">
    <property type="term" value="F:phospholipid binding"/>
    <property type="evidence" value="ECO:0007669"/>
    <property type="project" value="TreeGrafter"/>
</dbReference>
<evidence type="ECO:0000256" key="2">
    <source>
        <dbReference type="ARBA" id="ARBA00022525"/>
    </source>
</evidence>
<dbReference type="PANTHER" id="PTHR11716:SF51">
    <property type="entry name" value="PHOSPHOLIPASE A2"/>
    <property type="match status" value="1"/>
</dbReference>
<feature type="disulfide bond" evidence="6">
    <location>
        <begin position="58"/>
        <end position="75"/>
    </location>
</feature>
<evidence type="ECO:0000256" key="7">
    <source>
        <dbReference type="RuleBase" id="RU003654"/>
    </source>
</evidence>
<dbReference type="EMBL" id="CAJNOR010000287">
    <property type="protein sequence ID" value="CAF0868198.1"/>
    <property type="molecule type" value="Genomic_DNA"/>
</dbReference>
<dbReference type="Pfam" id="PF00068">
    <property type="entry name" value="Phospholip_A2_1"/>
    <property type="match status" value="1"/>
</dbReference>
<dbReference type="InterPro" id="IPR033113">
    <property type="entry name" value="PLA2_histidine"/>
</dbReference>
<dbReference type="GO" id="GO:0047498">
    <property type="term" value="F:calcium-dependent phospholipase A2 activity"/>
    <property type="evidence" value="ECO:0007669"/>
    <property type="project" value="TreeGrafter"/>
</dbReference>
<dbReference type="Proteomes" id="UP000663828">
    <property type="component" value="Unassembled WGS sequence"/>
</dbReference>
<reference evidence="10" key="1">
    <citation type="submission" date="2021-02" db="EMBL/GenBank/DDBJ databases">
        <authorList>
            <person name="Nowell W R."/>
        </authorList>
    </citation>
    <scope>NUCLEOTIDE SEQUENCE</scope>
</reference>
<feature type="active site" evidence="4">
    <location>
        <position position="126"/>
    </location>
</feature>
<accession>A0A813XCZ5</accession>
<feature type="disulfide bond" evidence="6">
    <location>
        <begin position="74"/>
        <end position="132"/>
    </location>
</feature>
<keyword evidence="5" id="KW-0479">Metal-binding</keyword>
<keyword evidence="3 6" id="KW-1015">Disulfide bond</keyword>
<evidence type="ECO:0000313" key="11">
    <source>
        <dbReference type="Proteomes" id="UP000663828"/>
    </source>
</evidence>
<keyword evidence="11" id="KW-1185">Reference proteome</keyword>
<keyword evidence="2 8" id="KW-0964">Secreted</keyword>
<dbReference type="InterPro" id="IPR036444">
    <property type="entry name" value="PLipase_A2_dom_sf"/>
</dbReference>
<feature type="domain" description="Phospholipase A2-like central" evidence="9">
    <location>
        <begin position="33"/>
        <end position="154"/>
    </location>
</feature>
<dbReference type="PROSITE" id="PS00118">
    <property type="entry name" value="PA2_HIS"/>
    <property type="match status" value="1"/>
</dbReference>
<evidence type="ECO:0000256" key="4">
    <source>
        <dbReference type="PIRSR" id="PIRSR601211-1"/>
    </source>
</evidence>
<evidence type="ECO:0000256" key="5">
    <source>
        <dbReference type="PIRSR" id="PIRSR601211-2"/>
    </source>
</evidence>
<evidence type="ECO:0000256" key="1">
    <source>
        <dbReference type="ARBA" id="ARBA00004613"/>
    </source>
</evidence>
<feature type="disulfide bond" evidence="6">
    <location>
        <begin position="81"/>
        <end position="125"/>
    </location>
</feature>